<keyword evidence="3 4" id="KW-0808">Transferase</keyword>
<dbReference type="AlphaFoldDB" id="A0A5D0MEL0"/>
<dbReference type="SUPFAM" id="SSF75217">
    <property type="entry name" value="alpha/beta knot"/>
    <property type="match status" value="1"/>
</dbReference>
<dbReference type="Proteomes" id="UP000324143">
    <property type="component" value="Unassembled WGS sequence"/>
</dbReference>
<evidence type="ECO:0000256" key="4">
    <source>
        <dbReference type="HAMAP-Rule" id="MF_02060"/>
    </source>
</evidence>
<protein>
    <recommendedName>
        <fullName evidence="4">tRNA (guanosine(18)-2'-O)-methyltransferase</fullName>
        <ecNumber evidence="4">2.1.1.34</ecNumber>
    </recommendedName>
    <alternativeName>
        <fullName evidence="4">tRNA [Gm18] methyltransferase</fullName>
    </alternativeName>
</protein>
<keyword evidence="4" id="KW-0694">RNA-binding</keyword>
<evidence type="ECO:0000313" key="7">
    <source>
        <dbReference type="Proteomes" id="UP000324143"/>
    </source>
</evidence>
<reference evidence="6" key="1">
    <citation type="submission" date="2019-08" db="EMBL/GenBank/DDBJ databases">
        <title>Genomic characterization of a novel candidate phylum (ARYD3) from a high temperature, high salinity tertiary oil reservoir in north central Oklahoma, USA.</title>
        <authorList>
            <person name="Youssef N.H."/>
            <person name="Yadav A."/>
            <person name="Elshahed M.S."/>
        </authorList>
    </citation>
    <scope>NUCLEOTIDE SEQUENCE [LARGE SCALE GENOMIC DNA]</scope>
    <source>
        <strain evidence="6">ARYD3</strain>
    </source>
</reference>
<dbReference type="CDD" id="cd18092">
    <property type="entry name" value="SpoU-like_TrmH"/>
    <property type="match status" value="1"/>
</dbReference>
<evidence type="ECO:0000259" key="5">
    <source>
        <dbReference type="Pfam" id="PF00588"/>
    </source>
</evidence>
<keyword evidence="2 4" id="KW-0489">Methyltransferase</keyword>
<evidence type="ECO:0000256" key="3">
    <source>
        <dbReference type="ARBA" id="ARBA00022679"/>
    </source>
</evidence>
<dbReference type="GO" id="GO:0002938">
    <property type="term" value="P:tRNA guanine ribose methylation"/>
    <property type="evidence" value="ECO:0007669"/>
    <property type="project" value="UniProtKB-UniRule"/>
</dbReference>
<comment type="caution">
    <text evidence="4">Lacks conserved residue(s) required for the propagation of feature annotation.</text>
</comment>
<dbReference type="InterPro" id="IPR029028">
    <property type="entry name" value="Alpha/beta_knot_MTases"/>
</dbReference>
<keyword evidence="7" id="KW-1185">Reference proteome</keyword>
<comment type="function">
    <text evidence="4">Catalyzes the 2'-O methylation of guanosine at position 18 in tRNA.</text>
</comment>
<gene>
    <name evidence="4" type="primary">trmH</name>
    <name evidence="6" type="ORF">FXF47_03790</name>
</gene>
<dbReference type="EC" id="2.1.1.34" evidence="4"/>
<dbReference type="GO" id="GO:0141100">
    <property type="term" value="F:tRNA (guanine(18)-2'-O)-methyltransferase activity"/>
    <property type="evidence" value="ECO:0007669"/>
    <property type="project" value="UniProtKB-UniRule"/>
</dbReference>
<keyword evidence="4" id="KW-0949">S-adenosyl-L-methionine</keyword>
<proteinExistence type="inferred from homology"/>
<evidence type="ECO:0000256" key="1">
    <source>
        <dbReference type="ARBA" id="ARBA00022555"/>
    </source>
</evidence>
<dbReference type="Pfam" id="PF00588">
    <property type="entry name" value="SpoU_methylase"/>
    <property type="match status" value="1"/>
</dbReference>
<feature type="domain" description="tRNA/rRNA methyltransferase SpoU type" evidence="5">
    <location>
        <begin position="30"/>
        <end position="168"/>
    </location>
</feature>
<evidence type="ECO:0000313" key="6">
    <source>
        <dbReference type="EMBL" id="TYB31446.1"/>
    </source>
</evidence>
<evidence type="ECO:0000256" key="2">
    <source>
        <dbReference type="ARBA" id="ARBA00022603"/>
    </source>
</evidence>
<accession>A0A5D0MEL0</accession>
<keyword evidence="1 4" id="KW-0820">tRNA-binding</keyword>
<comment type="similarity">
    <text evidence="4">Belongs to the class IV-like SAM-binding methyltransferase superfamily. RNA methyltransferase TrmH family.</text>
</comment>
<dbReference type="PANTHER" id="PTHR43453:SF3">
    <property type="entry name" value="TRNA_RRNA METHYLTRANSFERASE SPOU TYPE DOMAIN-CONTAINING PROTEIN"/>
    <property type="match status" value="1"/>
</dbReference>
<feature type="binding site" evidence="4">
    <location>
        <position position="148"/>
    </location>
    <ligand>
        <name>S-adenosyl-L-methionine</name>
        <dbReference type="ChEBI" id="CHEBI:59789"/>
    </ligand>
</feature>
<comment type="caution">
    <text evidence="6">The sequence shown here is derived from an EMBL/GenBank/DDBJ whole genome shotgun (WGS) entry which is preliminary data.</text>
</comment>
<dbReference type="PANTHER" id="PTHR43453">
    <property type="entry name" value="RRNA METHYLASE-LIKE"/>
    <property type="match status" value="1"/>
</dbReference>
<dbReference type="GO" id="GO:0000049">
    <property type="term" value="F:tRNA binding"/>
    <property type="evidence" value="ECO:0007669"/>
    <property type="project" value="UniProtKB-UniRule"/>
</dbReference>
<keyword evidence="4" id="KW-0819">tRNA processing</keyword>
<dbReference type="HAMAP" id="MF_02060">
    <property type="entry name" value="tRNA_methyltr_TrmH"/>
    <property type="match status" value="1"/>
</dbReference>
<organism evidence="6 7">
    <name type="scientific">Candidatus Mcinerneyibacterium aminivorans</name>
    <dbReference type="NCBI Taxonomy" id="2703815"/>
    <lineage>
        <taxon>Bacteria</taxon>
        <taxon>Candidatus Macinerneyibacteriota</taxon>
        <taxon>Candidatus Mcinerneyibacteria</taxon>
        <taxon>Candidatus Mcinerneyibacteriales</taxon>
        <taxon>Candidatus Mcinerneyibacteriaceae</taxon>
        <taxon>Candidatus Mcinerneyibacterium</taxon>
    </lineage>
</organism>
<dbReference type="InterPro" id="IPR029026">
    <property type="entry name" value="tRNA_m1G_MTases_N"/>
</dbReference>
<name>A0A5D0MEL0_9BACT</name>
<dbReference type="EMBL" id="VSIX01000033">
    <property type="protein sequence ID" value="TYB31446.1"/>
    <property type="molecule type" value="Genomic_DNA"/>
</dbReference>
<dbReference type="InterPro" id="IPR001537">
    <property type="entry name" value="SpoU_MeTrfase"/>
</dbReference>
<sequence length="214" mass="25210">MDFEKYSKYITDRRYSKLLNILNKRSDYFTFVFENFYDSHNICAGLRSIEGFGFQDVHVIEGKNKFEISKGITQGAHKWLTINKYDTVNKCKNELQKRGYKFYIAEPNDEYPPLDRMEFKNEAAFLFGQEGYGVSDAARELADGFFYIPINGFVESFNVSVTVAITAYILRNFLESKLKEDKWLLSEDKKDRVLEDWFKKENSIKKILRAKNKI</sequence>
<comment type="catalytic activity">
    <reaction evidence="4">
        <text>guanosine(18) in tRNA + S-adenosyl-L-methionine = 2'-O-methylguanosine(18) in tRNA + S-adenosyl-L-homocysteine + H(+)</text>
        <dbReference type="Rhea" id="RHEA:20077"/>
        <dbReference type="Rhea" id="RHEA-COMP:10190"/>
        <dbReference type="Rhea" id="RHEA-COMP:10192"/>
        <dbReference type="ChEBI" id="CHEBI:15378"/>
        <dbReference type="ChEBI" id="CHEBI:57856"/>
        <dbReference type="ChEBI" id="CHEBI:59789"/>
        <dbReference type="ChEBI" id="CHEBI:74269"/>
        <dbReference type="ChEBI" id="CHEBI:74445"/>
        <dbReference type="EC" id="2.1.1.34"/>
    </reaction>
</comment>
<dbReference type="Gene3D" id="3.40.1280.10">
    <property type="match status" value="1"/>
</dbReference>
<dbReference type="InterPro" id="IPR033671">
    <property type="entry name" value="TrmH"/>
</dbReference>